<dbReference type="PANTHER" id="PTHR30290">
    <property type="entry name" value="PERIPLASMIC BINDING COMPONENT OF ABC TRANSPORTER"/>
    <property type="match status" value="1"/>
</dbReference>
<dbReference type="PANTHER" id="PTHR30290:SF9">
    <property type="entry name" value="OLIGOPEPTIDE-BINDING PROTEIN APPA"/>
    <property type="match status" value="1"/>
</dbReference>
<dbReference type="InterPro" id="IPR000914">
    <property type="entry name" value="SBP_5_dom"/>
</dbReference>
<dbReference type="InterPro" id="IPR039424">
    <property type="entry name" value="SBP_5"/>
</dbReference>
<keyword evidence="2" id="KW-0813">Transport</keyword>
<dbReference type="STRING" id="690879.TSACC_22077"/>
<dbReference type="GO" id="GO:0030288">
    <property type="term" value="C:outer membrane-bounded periplasmic space"/>
    <property type="evidence" value="ECO:0007669"/>
    <property type="project" value="UniProtKB-ARBA"/>
</dbReference>
<evidence type="ECO:0000313" key="5">
    <source>
        <dbReference type="EMBL" id="GAT33660.1"/>
    </source>
</evidence>
<dbReference type="SUPFAM" id="SSF53850">
    <property type="entry name" value="Periplasmic binding protein-like II"/>
    <property type="match status" value="2"/>
</dbReference>
<dbReference type="RefSeq" id="WP_169809615.1">
    <property type="nucleotide sequence ID" value="NZ_BDCO01000002.1"/>
</dbReference>
<dbReference type="GO" id="GO:1904680">
    <property type="term" value="F:peptide transmembrane transporter activity"/>
    <property type="evidence" value="ECO:0007669"/>
    <property type="project" value="TreeGrafter"/>
</dbReference>
<evidence type="ECO:0000313" key="6">
    <source>
        <dbReference type="Proteomes" id="UP000076023"/>
    </source>
</evidence>
<keyword evidence="6" id="KW-1185">Reference proteome</keyword>
<accession>A0A146G803</accession>
<reference evidence="6" key="1">
    <citation type="journal article" date="2017" name="Genome Announc.">
        <title>Draft Genome Sequence of Terrimicrobium sacchariphilum NM-5T, a Facultative Anaerobic Soil Bacterium of the Class Spartobacteria.</title>
        <authorList>
            <person name="Qiu Y.L."/>
            <person name="Tourlousse D.M."/>
            <person name="Matsuura N."/>
            <person name="Ohashi A."/>
            <person name="Sekiguchi Y."/>
        </authorList>
    </citation>
    <scope>NUCLEOTIDE SEQUENCE [LARGE SCALE GENOMIC DNA]</scope>
    <source>
        <strain evidence="6">NM-5</strain>
    </source>
</reference>
<dbReference type="CDD" id="cd08514">
    <property type="entry name" value="PBP2_AppA_like"/>
    <property type="match status" value="1"/>
</dbReference>
<dbReference type="EMBL" id="BDCO01000002">
    <property type="protein sequence ID" value="GAT33660.1"/>
    <property type="molecule type" value="Genomic_DNA"/>
</dbReference>
<evidence type="ECO:0000256" key="3">
    <source>
        <dbReference type="ARBA" id="ARBA00022729"/>
    </source>
</evidence>
<comment type="similarity">
    <text evidence="1">Belongs to the bacterial solute-binding protein 5 family.</text>
</comment>
<proteinExistence type="inferred from homology"/>
<dbReference type="Gene3D" id="3.10.105.10">
    <property type="entry name" value="Dipeptide-binding Protein, Domain 3"/>
    <property type="match status" value="1"/>
</dbReference>
<dbReference type="Gene3D" id="3.90.76.10">
    <property type="entry name" value="Dipeptide-binding Protein, Domain 1"/>
    <property type="match status" value="1"/>
</dbReference>
<evidence type="ECO:0000259" key="4">
    <source>
        <dbReference type="Pfam" id="PF00496"/>
    </source>
</evidence>
<dbReference type="FunCoup" id="A0A146G803">
    <property type="interactions" value="178"/>
</dbReference>
<gene>
    <name evidence="5" type="ORF">TSACC_22077</name>
</gene>
<organism evidence="5 6">
    <name type="scientific">Terrimicrobium sacchariphilum</name>
    <dbReference type="NCBI Taxonomy" id="690879"/>
    <lineage>
        <taxon>Bacteria</taxon>
        <taxon>Pseudomonadati</taxon>
        <taxon>Verrucomicrobiota</taxon>
        <taxon>Terrimicrobiia</taxon>
        <taxon>Terrimicrobiales</taxon>
        <taxon>Terrimicrobiaceae</taxon>
        <taxon>Terrimicrobium</taxon>
    </lineage>
</organism>
<comment type="caution">
    <text evidence="5">The sequence shown here is derived from an EMBL/GenBank/DDBJ whole genome shotgun (WGS) entry which is preliminary data.</text>
</comment>
<name>A0A146G803_TERSA</name>
<dbReference type="InParanoid" id="A0A146G803"/>
<dbReference type="Gene3D" id="3.40.190.10">
    <property type="entry name" value="Periplasmic binding protein-like II"/>
    <property type="match status" value="2"/>
</dbReference>
<sequence>MIRFFLHGLPALLIVAIAVAFFNETRLSSDKKNEMTIGSIAEPSMLNPIQQADSAASDVGSMIFNGLLKYSAELEITTDLAKSFALSQHTTIFFDDPKSVPGAMGKLFFMRGRWADWKLTDARQDGSSLVLTFSEPGMAASQEIMGLFDSKNLVSATIVRADLEGRAAETLKAWRETETGAKAVRNWVESDTAFEVTVVGDPAPVVKDLQDFLAGRTQKGTVAAGDVQPFLAEPIVDFILRDDVKWHDGTPFTSADVVFTYHAIMDDAVASPRKPDFLYIQAVETPDPHTVRVVYRKPYSPALQSWMIGLLPSHLLEGKSPEWWAQNFNRNPIGTGPFKFSEWKTNEYVRLVRNPDYFDAPGPWLDSMVYRVLSDQLSLRLAFETKQIDFWGVDPWAVSEFRKDSRFDLFSYPSSSYSYVGWNLKRPIFQDERVRRALAHAVNVPEMIKYILYGYGVQSTGIFLPQMWFFNPDVKPIPYDVEKARQLLAEAGWKPGTDGILTKDGQRFTFTIITNNGGEVRRDIATLIQDNFRQIGIEVKIELYEWAVFLKNFINKGDFDAMVLGWSLGPDYDQYQIWHSSQNNPEQLNVVSYNNPEVDKLLVDIRQEYNRDKIIEMAGKLQSIIYKDQPYLFLFVPQATSVLWKDSYRIRRPDGKGGWIDSPVEMTKAGWSYYSEWFYRPEYADKLPR</sequence>
<feature type="domain" description="Solute-binding protein family 5" evidence="4">
    <location>
        <begin position="237"/>
        <end position="582"/>
    </location>
</feature>
<dbReference type="AlphaFoldDB" id="A0A146G803"/>
<dbReference type="Proteomes" id="UP000076023">
    <property type="component" value="Unassembled WGS sequence"/>
</dbReference>
<dbReference type="FunFam" id="3.10.105.10:FF:000006">
    <property type="entry name" value="Peptide ABC transporter substrate-binding protein"/>
    <property type="match status" value="1"/>
</dbReference>
<dbReference type="InterPro" id="IPR030678">
    <property type="entry name" value="Peptide/Ni-bd"/>
</dbReference>
<protein>
    <submittedName>
        <fullName evidence="5">ABC-type transport system</fullName>
    </submittedName>
</protein>
<evidence type="ECO:0000256" key="1">
    <source>
        <dbReference type="ARBA" id="ARBA00005695"/>
    </source>
</evidence>
<dbReference type="GO" id="GO:0015833">
    <property type="term" value="P:peptide transport"/>
    <property type="evidence" value="ECO:0007669"/>
    <property type="project" value="TreeGrafter"/>
</dbReference>
<dbReference type="GO" id="GO:0043190">
    <property type="term" value="C:ATP-binding cassette (ABC) transporter complex"/>
    <property type="evidence" value="ECO:0007669"/>
    <property type="project" value="InterPro"/>
</dbReference>
<dbReference type="Pfam" id="PF00496">
    <property type="entry name" value="SBP_bac_5"/>
    <property type="match status" value="1"/>
</dbReference>
<evidence type="ECO:0000256" key="2">
    <source>
        <dbReference type="ARBA" id="ARBA00022448"/>
    </source>
</evidence>
<keyword evidence="3" id="KW-0732">Signal</keyword>
<dbReference type="PIRSF" id="PIRSF002741">
    <property type="entry name" value="MppA"/>
    <property type="match status" value="1"/>
</dbReference>